<gene>
    <name evidence="2" type="ORF">WM40_04720</name>
</gene>
<dbReference type="PATRIC" id="fig|28092.6.peg.1117"/>
<keyword evidence="3" id="KW-1185">Reference proteome</keyword>
<reference evidence="2 3" key="1">
    <citation type="submission" date="2015-03" db="EMBL/GenBank/DDBJ databases">
        <title>Draft Genome Sequence of Burkholderia andropogonis type strain ICMP2807, isolated from Sorghum bicolor.</title>
        <authorList>
            <person name="Lopes-Santos L."/>
            <person name="Castro D.B."/>
            <person name="Ottoboni L.M."/>
            <person name="Park D."/>
            <person name="Weirc B.S."/>
            <person name="Destefano S.A."/>
        </authorList>
    </citation>
    <scope>NUCLEOTIDE SEQUENCE [LARGE SCALE GENOMIC DNA]</scope>
    <source>
        <strain evidence="2 3">ICMP2807</strain>
    </source>
</reference>
<feature type="domain" description="Wadjet protein JetD C-terminal" evidence="1">
    <location>
        <begin position="10"/>
        <end position="134"/>
    </location>
</feature>
<evidence type="ECO:0000313" key="3">
    <source>
        <dbReference type="Proteomes" id="UP000033618"/>
    </source>
</evidence>
<comment type="caution">
    <text evidence="2">The sequence shown here is derived from an EMBL/GenBank/DDBJ whole genome shotgun (WGS) entry which is preliminary data.</text>
</comment>
<accession>A0A0F5K3U4</accession>
<proteinExistence type="predicted"/>
<protein>
    <recommendedName>
        <fullName evidence="1">Wadjet protein JetD C-terminal domain-containing protein</fullName>
    </recommendedName>
</protein>
<dbReference type="Proteomes" id="UP000033618">
    <property type="component" value="Unassembled WGS sequence"/>
</dbReference>
<dbReference type="Pfam" id="PF09983">
    <property type="entry name" value="JetD_C"/>
    <property type="match status" value="1"/>
</dbReference>
<organism evidence="2 3">
    <name type="scientific">Robbsia andropogonis</name>
    <dbReference type="NCBI Taxonomy" id="28092"/>
    <lineage>
        <taxon>Bacteria</taxon>
        <taxon>Pseudomonadati</taxon>
        <taxon>Pseudomonadota</taxon>
        <taxon>Betaproteobacteria</taxon>
        <taxon>Burkholderiales</taxon>
        <taxon>Burkholderiaceae</taxon>
        <taxon>Robbsia</taxon>
    </lineage>
</organism>
<sequence>MRRCIFSLLLIFPPVPESIVVFGAGYRWDALAQARWLDRCAMHYWGDIDTHGFAILNQLRRHFHAVSSILMDRLTFDAYADSWGVEASPLTADLQRLTFEEGRLYDDLRHQRLRPGVYLRLEQEHIGYVAVKRALRQIIV</sequence>
<dbReference type="AlphaFoldDB" id="A0A0F5K3U4"/>
<dbReference type="InterPro" id="IPR024534">
    <property type="entry name" value="JetD_C"/>
</dbReference>
<evidence type="ECO:0000259" key="1">
    <source>
        <dbReference type="Pfam" id="PF09983"/>
    </source>
</evidence>
<dbReference type="EMBL" id="LAQU01000003">
    <property type="protein sequence ID" value="KKB64801.1"/>
    <property type="molecule type" value="Genomic_DNA"/>
</dbReference>
<name>A0A0F5K3U4_9BURK</name>
<evidence type="ECO:0000313" key="2">
    <source>
        <dbReference type="EMBL" id="KKB64801.1"/>
    </source>
</evidence>